<comment type="caution">
    <text evidence="1">The sequence shown here is derived from an EMBL/GenBank/DDBJ whole genome shotgun (WGS) entry which is preliminary data.</text>
</comment>
<name>A0ACC0XNW5_9ROSI</name>
<sequence>MEKQDCRRRRVVLVPCPFQGHINPILQLGTILHSKGFSITVAHTQFKFPDTCKHPDFLFIPLSLSEGSSNSSNFPDNILAFMSFLNLNCRAPLQEVLIRIIEEQDQHDKLPCVVYDGLMYFAEAVACNLKLPSIMLRTSGATNLLSYYAYPRLQEEDTISNT</sequence>
<proteinExistence type="predicted"/>
<organism evidence="1 2">
    <name type="scientific">Pistacia integerrima</name>
    <dbReference type="NCBI Taxonomy" id="434235"/>
    <lineage>
        <taxon>Eukaryota</taxon>
        <taxon>Viridiplantae</taxon>
        <taxon>Streptophyta</taxon>
        <taxon>Embryophyta</taxon>
        <taxon>Tracheophyta</taxon>
        <taxon>Spermatophyta</taxon>
        <taxon>Magnoliopsida</taxon>
        <taxon>eudicotyledons</taxon>
        <taxon>Gunneridae</taxon>
        <taxon>Pentapetalae</taxon>
        <taxon>rosids</taxon>
        <taxon>malvids</taxon>
        <taxon>Sapindales</taxon>
        <taxon>Anacardiaceae</taxon>
        <taxon>Pistacia</taxon>
    </lineage>
</organism>
<keyword evidence="2" id="KW-1185">Reference proteome</keyword>
<accession>A0ACC0XNW5</accession>
<evidence type="ECO:0000313" key="1">
    <source>
        <dbReference type="EMBL" id="KAJ0020180.1"/>
    </source>
</evidence>
<dbReference type="Proteomes" id="UP001163603">
    <property type="component" value="Chromosome 11"/>
</dbReference>
<gene>
    <name evidence="1" type="ORF">Pint_32710</name>
</gene>
<reference evidence="2" key="1">
    <citation type="journal article" date="2023" name="G3 (Bethesda)">
        <title>Genome assembly and association tests identify interacting loci associated with vigor, precocity, and sex in interspecific pistachio rootstocks.</title>
        <authorList>
            <person name="Palmer W."/>
            <person name="Jacygrad E."/>
            <person name="Sagayaradj S."/>
            <person name="Cavanaugh K."/>
            <person name="Han R."/>
            <person name="Bertier L."/>
            <person name="Beede B."/>
            <person name="Kafkas S."/>
            <person name="Golino D."/>
            <person name="Preece J."/>
            <person name="Michelmore R."/>
        </authorList>
    </citation>
    <scope>NUCLEOTIDE SEQUENCE [LARGE SCALE GENOMIC DNA]</scope>
</reference>
<protein>
    <submittedName>
        <fullName evidence="1">Uncharacterized protein</fullName>
    </submittedName>
</protein>
<dbReference type="EMBL" id="CM047746">
    <property type="protein sequence ID" value="KAJ0020180.1"/>
    <property type="molecule type" value="Genomic_DNA"/>
</dbReference>
<evidence type="ECO:0000313" key="2">
    <source>
        <dbReference type="Proteomes" id="UP001163603"/>
    </source>
</evidence>